<proteinExistence type="predicted"/>
<feature type="transmembrane region" description="Helical" evidence="2">
    <location>
        <begin position="191"/>
        <end position="212"/>
    </location>
</feature>
<organism evidence="3 4">
    <name type="scientific">Actinoplanes cyaneus</name>
    <dbReference type="NCBI Taxonomy" id="52696"/>
    <lineage>
        <taxon>Bacteria</taxon>
        <taxon>Bacillati</taxon>
        <taxon>Actinomycetota</taxon>
        <taxon>Actinomycetes</taxon>
        <taxon>Micromonosporales</taxon>
        <taxon>Micromonosporaceae</taxon>
        <taxon>Actinoplanes</taxon>
    </lineage>
</organism>
<keyword evidence="2" id="KW-1133">Transmembrane helix</keyword>
<feature type="transmembrane region" description="Helical" evidence="2">
    <location>
        <begin position="146"/>
        <end position="164"/>
    </location>
</feature>
<dbReference type="RefSeq" id="WP_203739815.1">
    <property type="nucleotide sequence ID" value="NZ_BAAAUC010000007.1"/>
</dbReference>
<feature type="transmembrane region" description="Helical" evidence="2">
    <location>
        <begin position="93"/>
        <end position="114"/>
    </location>
</feature>
<feature type="compositionally biased region" description="Low complexity" evidence="1">
    <location>
        <begin position="326"/>
        <end position="349"/>
    </location>
</feature>
<name>A0A919LZQ2_9ACTN</name>
<protein>
    <submittedName>
        <fullName evidence="3">Uncharacterized protein</fullName>
    </submittedName>
</protein>
<feature type="transmembrane region" description="Helical" evidence="2">
    <location>
        <begin position="120"/>
        <end position="139"/>
    </location>
</feature>
<evidence type="ECO:0000256" key="2">
    <source>
        <dbReference type="SAM" id="Phobius"/>
    </source>
</evidence>
<keyword evidence="4" id="KW-1185">Reference proteome</keyword>
<feature type="region of interest" description="Disordered" evidence="1">
    <location>
        <begin position="300"/>
        <end position="357"/>
    </location>
</feature>
<gene>
    <name evidence="3" type="ORF">Acy02nite_21910</name>
</gene>
<feature type="transmembrane region" description="Helical" evidence="2">
    <location>
        <begin position="276"/>
        <end position="294"/>
    </location>
</feature>
<dbReference type="Proteomes" id="UP000619479">
    <property type="component" value="Unassembled WGS sequence"/>
</dbReference>
<keyword evidence="2" id="KW-0812">Transmembrane</keyword>
<sequence length="357" mass="36002">MTHPEPQSAPETREVPRLTAILLAVAALAWAAGMLISARAKITSWADAAMEVTSTAYALPGAVSAAIVAGAAVALLVITLVSTRRRLGATTRFAVGTATGLLVGVLCALVLFTINTEGTMYAAVGGTVAAAATIGGAFAGLRIPPVIAATGWGALGVFLVGLILNDNFVQGPVLNLLGNDSTEAAADANQYFSYGQSVLSGLAAGLIAFVVLRRAGRRAGADLRWPFFLVAGGGAGLLTVISEVLTRTAGAQVLDLAGKVSELETSVQQILSTNRLNSALIVLFVGAFTAMVAVGRTLSPAGDEDEDGFEEAPAVSRAAAGDAPIEPKTPAEPAGEAPAAPRTPAKTAASSEDAEQA</sequence>
<accession>A0A919LZQ2</accession>
<dbReference type="EMBL" id="BOMH01000016">
    <property type="protein sequence ID" value="GID64310.1"/>
    <property type="molecule type" value="Genomic_DNA"/>
</dbReference>
<reference evidence="3" key="1">
    <citation type="submission" date="2021-01" db="EMBL/GenBank/DDBJ databases">
        <title>Whole genome shotgun sequence of Actinoplanes cyaneus NBRC 14990.</title>
        <authorList>
            <person name="Komaki H."/>
            <person name="Tamura T."/>
        </authorList>
    </citation>
    <scope>NUCLEOTIDE SEQUENCE</scope>
    <source>
        <strain evidence="3">NBRC 14990</strain>
    </source>
</reference>
<evidence type="ECO:0000313" key="3">
    <source>
        <dbReference type="EMBL" id="GID64310.1"/>
    </source>
</evidence>
<comment type="caution">
    <text evidence="3">The sequence shown here is derived from an EMBL/GenBank/DDBJ whole genome shotgun (WGS) entry which is preliminary data.</text>
</comment>
<dbReference type="AlphaFoldDB" id="A0A919LZQ2"/>
<evidence type="ECO:0000256" key="1">
    <source>
        <dbReference type="SAM" id="MobiDB-lite"/>
    </source>
</evidence>
<feature type="transmembrane region" description="Helical" evidence="2">
    <location>
        <begin position="224"/>
        <end position="245"/>
    </location>
</feature>
<keyword evidence="2" id="KW-0472">Membrane</keyword>
<feature type="transmembrane region" description="Helical" evidence="2">
    <location>
        <begin position="58"/>
        <end position="81"/>
    </location>
</feature>
<evidence type="ECO:0000313" key="4">
    <source>
        <dbReference type="Proteomes" id="UP000619479"/>
    </source>
</evidence>
<feature type="transmembrane region" description="Helical" evidence="2">
    <location>
        <begin position="20"/>
        <end position="38"/>
    </location>
</feature>